<evidence type="ECO:0000256" key="9">
    <source>
        <dbReference type="ARBA" id="ARBA00023163"/>
    </source>
</evidence>
<evidence type="ECO:0000256" key="3">
    <source>
        <dbReference type="ARBA" id="ARBA00022723"/>
    </source>
</evidence>
<keyword evidence="4" id="KW-0156">Chromatin regulator</keyword>
<dbReference type="GO" id="GO:0106140">
    <property type="term" value="F:P-TEFb complex binding"/>
    <property type="evidence" value="ECO:0007669"/>
    <property type="project" value="TreeGrafter"/>
</dbReference>
<dbReference type="GO" id="GO:0005634">
    <property type="term" value="C:nucleus"/>
    <property type="evidence" value="ECO:0007669"/>
    <property type="project" value="UniProtKB-SubCell"/>
</dbReference>
<reference evidence="13" key="1">
    <citation type="submission" date="2021-01" db="EMBL/GenBank/DDBJ databases">
        <authorList>
            <person name="Corre E."/>
            <person name="Pelletier E."/>
            <person name="Niang G."/>
            <person name="Scheremetjew M."/>
            <person name="Finn R."/>
            <person name="Kale V."/>
            <person name="Holt S."/>
            <person name="Cochrane G."/>
            <person name="Meng A."/>
            <person name="Brown T."/>
            <person name="Cohen L."/>
        </authorList>
    </citation>
    <scope>NUCLEOTIDE SEQUENCE</scope>
    <source>
        <strain evidence="13">PLY182g</strain>
    </source>
</reference>
<dbReference type="Pfam" id="PF02373">
    <property type="entry name" value="JmjC"/>
    <property type="match status" value="1"/>
</dbReference>
<evidence type="ECO:0000256" key="8">
    <source>
        <dbReference type="ARBA" id="ARBA00023015"/>
    </source>
</evidence>
<evidence type="ECO:0000313" key="13">
    <source>
        <dbReference type="EMBL" id="CAD8605437.1"/>
    </source>
</evidence>
<comment type="subcellular location">
    <subcellularLocation>
        <location evidence="2">Nucleus</location>
    </subcellularLocation>
</comment>
<keyword evidence="6" id="KW-0560">Oxidoreductase</keyword>
<evidence type="ECO:0000256" key="7">
    <source>
        <dbReference type="ARBA" id="ARBA00023004"/>
    </source>
</evidence>
<dbReference type="GO" id="GO:0033749">
    <property type="term" value="F:histone H4R3 demethylase activity"/>
    <property type="evidence" value="ECO:0007669"/>
    <property type="project" value="TreeGrafter"/>
</dbReference>
<dbReference type="InterPro" id="IPR003347">
    <property type="entry name" value="JmjC_dom"/>
</dbReference>
<dbReference type="GO" id="GO:0046872">
    <property type="term" value="F:metal ion binding"/>
    <property type="evidence" value="ECO:0007669"/>
    <property type="project" value="UniProtKB-KW"/>
</dbReference>
<evidence type="ECO:0000256" key="5">
    <source>
        <dbReference type="ARBA" id="ARBA00022964"/>
    </source>
</evidence>
<dbReference type="PANTHER" id="PTHR12480:SF32">
    <property type="entry name" value="BIFUNCTIONAL ARGININE DEMETHYLASE AND LYSYL-HYDROXYLASE JMJD6"/>
    <property type="match status" value="1"/>
</dbReference>
<keyword evidence="5" id="KW-0223">Dioxygenase</keyword>
<organism evidence="13">
    <name type="scientific">Coccolithus braarudii</name>
    <dbReference type="NCBI Taxonomy" id="221442"/>
    <lineage>
        <taxon>Eukaryota</taxon>
        <taxon>Haptista</taxon>
        <taxon>Haptophyta</taxon>
        <taxon>Prymnesiophyceae</taxon>
        <taxon>Coccolithales</taxon>
        <taxon>Coccolithaceae</taxon>
        <taxon>Coccolithus</taxon>
    </lineage>
</organism>
<dbReference type="SUPFAM" id="SSF51197">
    <property type="entry name" value="Clavaminate synthase-like"/>
    <property type="match status" value="1"/>
</dbReference>
<dbReference type="Gene3D" id="2.60.120.650">
    <property type="entry name" value="Cupin"/>
    <property type="match status" value="1"/>
</dbReference>
<dbReference type="AlphaFoldDB" id="A0A7S0LBS9"/>
<keyword evidence="7" id="KW-0408">Iron</keyword>
<evidence type="ECO:0000256" key="10">
    <source>
        <dbReference type="ARBA" id="ARBA00023242"/>
    </source>
</evidence>
<evidence type="ECO:0000256" key="2">
    <source>
        <dbReference type="ARBA" id="ARBA00004123"/>
    </source>
</evidence>
<evidence type="ECO:0000256" key="4">
    <source>
        <dbReference type="ARBA" id="ARBA00022853"/>
    </source>
</evidence>
<keyword evidence="10" id="KW-0539">Nucleus</keyword>
<dbReference type="SMART" id="SM00558">
    <property type="entry name" value="JmjC"/>
    <property type="match status" value="1"/>
</dbReference>
<protein>
    <recommendedName>
        <fullName evidence="12">JmjC domain-containing protein</fullName>
    </recommendedName>
</protein>
<evidence type="ECO:0000256" key="11">
    <source>
        <dbReference type="ARBA" id="ARBA00038068"/>
    </source>
</evidence>
<sequence>MPTVFDSQIPALLDADYTPPAAVESSSLFGLVDEPPAHRWFLVGAPSSGTQLHTDPLATCAWNALVFGKKQWALFPPRTPCADGENGFSPHMQAAERALDGSRSLTAATWFRDFLPRTRSVEWCGPPVLELVQAAGETVFVPEGWRHAVLNLELTVAITHNVAHPSALSRMLRMAAHVAPAFSQRLCRQLRLNGHCLPDESEAVGIQMVGRSRVRDEQSDELVRERQKPRLR</sequence>
<dbReference type="EMBL" id="HBEY01018198">
    <property type="protein sequence ID" value="CAD8605437.1"/>
    <property type="molecule type" value="Transcribed_RNA"/>
</dbReference>
<proteinExistence type="inferred from homology"/>
<dbReference type="InterPro" id="IPR050910">
    <property type="entry name" value="JMJD6_ArgDemeth/LysHydrox"/>
</dbReference>
<dbReference type="PROSITE" id="PS51184">
    <property type="entry name" value="JMJC"/>
    <property type="match status" value="1"/>
</dbReference>
<keyword evidence="3" id="KW-0479">Metal-binding</keyword>
<gene>
    <name evidence="13" type="ORF">CPEL01642_LOCUS8772</name>
</gene>
<comment type="cofactor">
    <cofactor evidence="1">
        <name>Fe(2+)</name>
        <dbReference type="ChEBI" id="CHEBI:29033"/>
    </cofactor>
</comment>
<accession>A0A7S0LBS9</accession>
<keyword evidence="8" id="KW-0805">Transcription regulation</keyword>
<feature type="domain" description="JmjC" evidence="12">
    <location>
        <begin position="8"/>
        <end position="179"/>
    </location>
</feature>
<evidence type="ECO:0000256" key="6">
    <source>
        <dbReference type="ARBA" id="ARBA00023002"/>
    </source>
</evidence>
<evidence type="ECO:0000256" key="1">
    <source>
        <dbReference type="ARBA" id="ARBA00001954"/>
    </source>
</evidence>
<name>A0A7S0LBS9_9EUKA</name>
<dbReference type="GO" id="GO:0005737">
    <property type="term" value="C:cytoplasm"/>
    <property type="evidence" value="ECO:0007669"/>
    <property type="project" value="TreeGrafter"/>
</dbReference>
<comment type="similarity">
    <text evidence="11">Belongs to the JMJD6 family.</text>
</comment>
<keyword evidence="9" id="KW-0804">Transcription</keyword>
<dbReference type="PANTHER" id="PTHR12480">
    <property type="entry name" value="ARGININE DEMETHYLASE AND LYSYL-HYDROXYLASE JMJD"/>
    <property type="match status" value="1"/>
</dbReference>
<evidence type="ECO:0000259" key="12">
    <source>
        <dbReference type="PROSITE" id="PS51184"/>
    </source>
</evidence>